<keyword evidence="2" id="KW-1185">Reference proteome</keyword>
<organism evidence="1 2">
    <name type="scientific">Fusarium decemcellulare</name>
    <dbReference type="NCBI Taxonomy" id="57161"/>
    <lineage>
        <taxon>Eukaryota</taxon>
        <taxon>Fungi</taxon>
        <taxon>Dikarya</taxon>
        <taxon>Ascomycota</taxon>
        <taxon>Pezizomycotina</taxon>
        <taxon>Sordariomycetes</taxon>
        <taxon>Hypocreomycetidae</taxon>
        <taxon>Hypocreales</taxon>
        <taxon>Nectriaceae</taxon>
        <taxon>Fusarium</taxon>
        <taxon>Fusarium decemcellulare species complex</taxon>
    </lineage>
</organism>
<evidence type="ECO:0000313" key="2">
    <source>
        <dbReference type="Proteomes" id="UP001148629"/>
    </source>
</evidence>
<gene>
    <name evidence="1" type="ORF">NM208_g6256</name>
</gene>
<name>A0ACC1SDQ1_9HYPO</name>
<evidence type="ECO:0000313" key="1">
    <source>
        <dbReference type="EMBL" id="KAJ3537571.1"/>
    </source>
</evidence>
<comment type="caution">
    <text evidence="1">The sequence shown here is derived from an EMBL/GenBank/DDBJ whole genome shotgun (WGS) entry which is preliminary data.</text>
</comment>
<reference evidence="1" key="1">
    <citation type="submission" date="2022-08" db="EMBL/GenBank/DDBJ databases">
        <title>Genome Sequence of Fusarium decemcellulare.</title>
        <authorList>
            <person name="Buettner E."/>
        </authorList>
    </citation>
    <scope>NUCLEOTIDE SEQUENCE</scope>
    <source>
        <strain evidence="1">Babe19</strain>
    </source>
</reference>
<proteinExistence type="predicted"/>
<protein>
    <submittedName>
        <fullName evidence="1">Uncharacterized protein</fullName>
    </submittedName>
</protein>
<dbReference type="EMBL" id="JANRMS010000571">
    <property type="protein sequence ID" value="KAJ3537571.1"/>
    <property type="molecule type" value="Genomic_DNA"/>
</dbReference>
<sequence>MSFELSRRSGTEPRGSESETPYMSSLAPTDRGPAAWKFLFGCFIIEGVLWGFPMAFGVFQEHYSHLPEFAGSSNIAAIGTVSSSIYFLGAPFATPMVKRFQRWQYHMVLVGTATCILSLLGASFAPSVNVLIATQGVLYGSGFLLLYFPLLSMLNEWFVQRRGFAYAIVYAGGGFSGIGLPFLFEWLLSQYGFRTALRIFVVVQVVLLAPVLPLLRGRLPVADRSTLQRIDLSFLKNPFFWVLTISNLSQSFAYYIPSLYLPTFASFMGLSGPTGALVLAAHNLATVVGQLSFGYLSDRVDDICVLVIITTVVSSIATFTLWGFAHSITPLVMFAIIYGLFAGAYVVFWPRFGSMVSDDPQPIYSLMAFGKGVGNIVTAPVSESLLDKSLSSSYGSPRVSRRNARRPACAPCRARKLACDRSQPMCSPCRKARSKLNCIYPSTSPPKDLRPASASSPTTNAASEMRSQSTAKAMVDTSSGSGYFGYTSHNNVFEETQFNLFLANGTQQLGNTEDIEESCQKVVFHELRSPLRESALFVLRCLAGRQMTFEQHPRHPKGWPHIAIEGIMQSLRAKFKERSRQGDVSLSTLAELLCNNSRRPIKEENSDASQMIDQFCGQNLRWESIGLLWAYIARVSDDVDSLRSHCVESSVDQGSLETAEACLGYCIELAREFTEGNDVLLDLCRRKSVLDSIMDGDARISSYVSHSLAVTMLTYIGLHNLENGPSYQPTISSEYRRRLVAQIFTTDKFGVSFSGRPPLLTNNFCSTPMPLDIGDEDLASDGATLMRAFNSLDDHGWNTAGEIYPTTIIRARYMIAIIRDDLINIALCNRKPVDLSQLQNTKDQLMTSMSTLPEVLRYNPDDLNDPNVDAQALYFRITIQLDHDKNFFLAERLLIRHGQLDKSDLLLTSFEMVKLTVELWNRQSSFGNTLILREFEWLLLEYGAPAGGILCQELLQPITLGSHARYAGLTRSAIVQQLSMLVGFLDWVPLSAPSGKSCANFKRLIQCVLDYHLNDGAELEGRGDLGTLDWGSLLSPIFRFDLLNSFDWLGPDVV</sequence>
<dbReference type="Proteomes" id="UP001148629">
    <property type="component" value="Unassembled WGS sequence"/>
</dbReference>
<accession>A0ACC1SDQ1</accession>